<dbReference type="InterPro" id="IPR036390">
    <property type="entry name" value="WH_DNA-bd_sf"/>
</dbReference>
<feature type="region of interest" description="Disordered" evidence="3">
    <location>
        <begin position="297"/>
        <end position="323"/>
    </location>
</feature>
<dbReference type="EMBL" id="BAABME010000626">
    <property type="protein sequence ID" value="GAA0144295.1"/>
    <property type="molecule type" value="Genomic_DNA"/>
</dbReference>
<evidence type="ECO:0000256" key="1">
    <source>
        <dbReference type="ARBA" id="ARBA00008356"/>
    </source>
</evidence>
<comment type="similarity">
    <text evidence="1">Belongs to the Cdt1 family.</text>
</comment>
<dbReference type="InterPro" id="IPR038090">
    <property type="entry name" value="Cdt1_C_WH_dom_sf"/>
</dbReference>
<feature type="domain" description="CDT1 Geminin-binding" evidence="4">
    <location>
        <begin position="44"/>
        <end position="173"/>
    </location>
</feature>
<reference evidence="5 6" key="1">
    <citation type="submission" date="2024-01" db="EMBL/GenBank/DDBJ databases">
        <title>The complete chloroplast genome sequence of Lithospermum erythrorhizon: insights into the phylogenetic relationship among Boraginaceae species and the maternal lineages of purple gromwells.</title>
        <authorList>
            <person name="Okada T."/>
            <person name="Watanabe K."/>
        </authorList>
    </citation>
    <scope>NUCLEOTIDE SEQUENCE [LARGE SCALE GENOMIC DNA]</scope>
</reference>
<dbReference type="Pfam" id="PF16679">
    <property type="entry name" value="CDT1_C"/>
    <property type="match status" value="1"/>
</dbReference>
<dbReference type="GO" id="GO:0005634">
    <property type="term" value="C:nucleus"/>
    <property type="evidence" value="ECO:0007669"/>
    <property type="project" value="TreeGrafter"/>
</dbReference>
<dbReference type="AlphaFoldDB" id="A0AAV3NXZ6"/>
<evidence type="ECO:0000313" key="6">
    <source>
        <dbReference type="Proteomes" id="UP001454036"/>
    </source>
</evidence>
<dbReference type="InterPro" id="IPR032054">
    <property type="entry name" value="Cdt1_C"/>
</dbReference>
<dbReference type="GO" id="GO:0000076">
    <property type="term" value="P:DNA replication checkpoint signaling"/>
    <property type="evidence" value="ECO:0007669"/>
    <property type="project" value="TreeGrafter"/>
</dbReference>
<dbReference type="PANTHER" id="PTHR28637">
    <property type="entry name" value="DNA REPLICATION FACTOR CDT1"/>
    <property type="match status" value="1"/>
</dbReference>
<sequence>MAIAGQEKMKTIDVKHIGESFVSQTPEKTSEISLNVRRGKISEFPEKYLVLSELFDSMVCSIRLLSLRKRSTTFRNIQIQVEILTGRNFQYRNLAQMKYILPEALKLKKVLVQDKKSLCLKPEIYIMLVHDIVGSDHEQSVYVALSDLFTSRMKHFHGKHPEVSDIPEAGLPEPFNEKNTSIEEDSQNLGLSIPIGADLENPSDIPSSFRELFAQKGVTEAEETTTQHLLSCSPGLPYKVINLTNQEREAIISPSPGFERDITKSGQVERCTSDVCTSESKSTPLKLGSEISEITLDTPAQPTPKRSSSCQNKQKSVMNDGNSIGSLTAKRSLMFSHLEDEQNVSDFINEGKEQTGSVQDGLLEAELNENPLKDGSVNIDVNDYSTRDSNKICQHDLTEQQQSSTRLSDFVPVINQIFKSMGWRSITKDELVHKIIVNHCDVDDKSDVERQVEILENLVPDWIYKKLTPSLDHLYSINKVSDLDTILEKVSSSNFNE</sequence>
<organism evidence="5 6">
    <name type="scientific">Lithospermum erythrorhizon</name>
    <name type="common">Purple gromwell</name>
    <name type="synonym">Lithospermum officinale var. erythrorhizon</name>
    <dbReference type="NCBI Taxonomy" id="34254"/>
    <lineage>
        <taxon>Eukaryota</taxon>
        <taxon>Viridiplantae</taxon>
        <taxon>Streptophyta</taxon>
        <taxon>Embryophyta</taxon>
        <taxon>Tracheophyta</taxon>
        <taxon>Spermatophyta</taxon>
        <taxon>Magnoliopsida</taxon>
        <taxon>eudicotyledons</taxon>
        <taxon>Gunneridae</taxon>
        <taxon>Pentapetalae</taxon>
        <taxon>asterids</taxon>
        <taxon>lamiids</taxon>
        <taxon>Boraginales</taxon>
        <taxon>Boraginaceae</taxon>
        <taxon>Boraginoideae</taxon>
        <taxon>Lithospermeae</taxon>
        <taxon>Lithospermum</taxon>
    </lineage>
</organism>
<dbReference type="Pfam" id="PF08839">
    <property type="entry name" value="CDT1"/>
    <property type="match status" value="1"/>
</dbReference>
<dbReference type="SMART" id="SM01075">
    <property type="entry name" value="CDT1"/>
    <property type="match status" value="1"/>
</dbReference>
<dbReference type="Gene3D" id="1.10.10.1420">
    <property type="entry name" value="DNA replication factor Cdt1, C-terminal WH domain"/>
    <property type="match status" value="1"/>
</dbReference>
<evidence type="ECO:0000256" key="2">
    <source>
        <dbReference type="ARBA" id="ARBA00023306"/>
    </source>
</evidence>
<name>A0AAV3NXZ6_LITER</name>
<dbReference type="PANTHER" id="PTHR28637:SF13">
    <property type="entry name" value="EXPRESSED PROTEIN"/>
    <property type="match status" value="1"/>
</dbReference>
<keyword evidence="2" id="KW-0131">Cell cycle</keyword>
<dbReference type="GO" id="GO:0070182">
    <property type="term" value="F:DNA polymerase binding"/>
    <property type="evidence" value="ECO:0007669"/>
    <property type="project" value="TreeGrafter"/>
</dbReference>
<protein>
    <recommendedName>
        <fullName evidence="4">CDT1 Geminin-binding domain-containing protein</fullName>
    </recommendedName>
</protein>
<evidence type="ECO:0000256" key="3">
    <source>
        <dbReference type="SAM" id="MobiDB-lite"/>
    </source>
</evidence>
<keyword evidence="6" id="KW-1185">Reference proteome</keyword>
<evidence type="ECO:0000259" key="4">
    <source>
        <dbReference type="SMART" id="SM01075"/>
    </source>
</evidence>
<comment type="caution">
    <text evidence="5">The sequence shown here is derived from an EMBL/GenBank/DDBJ whole genome shotgun (WGS) entry which is preliminary data.</text>
</comment>
<dbReference type="InterPro" id="IPR045173">
    <property type="entry name" value="Cdt1"/>
</dbReference>
<proteinExistence type="inferred from homology"/>
<dbReference type="GO" id="GO:0071163">
    <property type="term" value="P:DNA replication preinitiation complex assembly"/>
    <property type="evidence" value="ECO:0007669"/>
    <property type="project" value="InterPro"/>
</dbReference>
<dbReference type="GO" id="GO:0030174">
    <property type="term" value="P:regulation of DNA-templated DNA replication initiation"/>
    <property type="evidence" value="ECO:0007669"/>
    <property type="project" value="InterPro"/>
</dbReference>
<dbReference type="SUPFAM" id="SSF46785">
    <property type="entry name" value="Winged helix' DNA-binding domain"/>
    <property type="match status" value="1"/>
</dbReference>
<dbReference type="GO" id="GO:0003677">
    <property type="term" value="F:DNA binding"/>
    <property type="evidence" value="ECO:0007669"/>
    <property type="project" value="InterPro"/>
</dbReference>
<feature type="compositionally biased region" description="Polar residues" evidence="3">
    <location>
        <begin position="298"/>
        <end position="323"/>
    </location>
</feature>
<accession>A0AAV3NXZ6</accession>
<gene>
    <name evidence="5" type="ORF">LIER_04783</name>
</gene>
<dbReference type="GO" id="GO:0000278">
    <property type="term" value="P:mitotic cell cycle"/>
    <property type="evidence" value="ECO:0007669"/>
    <property type="project" value="TreeGrafter"/>
</dbReference>
<dbReference type="InterPro" id="IPR014939">
    <property type="entry name" value="CDT1_Gemini-bd-like"/>
</dbReference>
<dbReference type="Proteomes" id="UP001454036">
    <property type="component" value="Unassembled WGS sequence"/>
</dbReference>
<evidence type="ECO:0000313" key="5">
    <source>
        <dbReference type="EMBL" id="GAA0144295.1"/>
    </source>
</evidence>